<dbReference type="EMBL" id="AP028127">
    <property type="protein sequence ID" value="BEH90258.1"/>
    <property type="molecule type" value="Genomic_DNA"/>
</dbReference>
<sequence>MKKSFVSVLFIPILVLSYFGFFSGENFNHSLKREQLDLPFIINYVDEQGGDQFQLNWQELIALIAVDDTKDLSQISATDLEEVGSYFIQDGVLQSFEQVLDSRAYSETEREKAYEHLNMLADYGYVPHKLKSDSFEMMFINSLKEGAIENYRLYGILPSITIAQAILESNFGQSELSLQANNLFGIKVGVNWDGEAITVATTEGYNTEVMDTFRSYGSFKESLIDHGEFLVNNPRYKNHGVFEAKTYRSQAQALEDAGYSTVMDEQGNKIYAQRIGELIRQYNLQLIDHSLHVSEN</sequence>
<dbReference type="PANTHER" id="PTHR33308:SF9">
    <property type="entry name" value="PEPTIDOGLYCAN HYDROLASE FLGJ"/>
    <property type="match status" value="1"/>
</dbReference>
<dbReference type="InterPro" id="IPR051056">
    <property type="entry name" value="Glycosyl_Hydrolase_73"/>
</dbReference>
<name>A0ABM8IG85_9FIRM</name>
<dbReference type="Gene3D" id="1.10.530.10">
    <property type="match status" value="1"/>
</dbReference>
<dbReference type="SMART" id="SM00047">
    <property type="entry name" value="LYZ2"/>
    <property type="match status" value="1"/>
</dbReference>
<dbReference type="Proteomes" id="UP001432099">
    <property type="component" value="Chromosome"/>
</dbReference>
<organism evidence="3 4">
    <name type="scientific">Turicibacter faecis</name>
    <dbReference type="NCBI Taxonomy" id="2963365"/>
    <lineage>
        <taxon>Bacteria</taxon>
        <taxon>Bacillati</taxon>
        <taxon>Bacillota</taxon>
        <taxon>Erysipelotrichia</taxon>
        <taxon>Erysipelotrichales</taxon>
        <taxon>Turicibacteraceae</taxon>
        <taxon>Turicibacter</taxon>
    </lineage>
</organism>
<keyword evidence="4" id="KW-1185">Reference proteome</keyword>
<proteinExistence type="predicted"/>
<accession>A0ABM8IG85</accession>
<evidence type="ECO:0000259" key="2">
    <source>
        <dbReference type="SMART" id="SM00047"/>
    </source>
</evidence>
<feature type="domain" description="Mannosyl-glycoprotein endo-beta-N-acetylglucosamidase-like" evidence="2">
    <location>
        <begin position="129"/>
        <end position="283"/>
    </location>
</feature>
<dbReference type="Gene3D" id="4.10.80.30">
    <property type="entry name" value="DNA polymerase, domain 6"/>
    <property type="match status" value="1"/>
</dbReference>
<reference evidence="3" key="1">
    <citation type="journal article" date="2024" name="Int. J. Syst. Evol. Microbiol.">
        <title>Turicibacter faecis sp. nov., isolated from faeces of heart failure mouse model.</title>
        <authorList>
            <person name="Imamura Y."/>
            <person name="Motooka D."/>
            <person name="Nakajima Y."/>
            <person name="Ito S."/>
            <person name="Kitakaze M."/>
            <person name="Iida T."/>
            <person name="Nakamura S."/>
        </authorList>
    </citation>
    <scope>NUCLEOTIDE SEQUENCE</scope>
    <source>
        <strain evidence="3">TC023</strain>
    </source>
</reference>
<dbReference type="PANTHER" id="PTHR33308">
    <property type="entry name" value="PEPTIDOGLYCAN HYDROLASE FLGJ"/>
    <property type="match status" value="1"/>
</dbReference>
<dbReference type="RefSeq" id="WP_161832923.1">
    <property type="nucleotide sequence ID" value="NZ_AP028127.1"/>
</dbReference>
<evidence type="ECO:0000313" key="3">
    <source>
        <dbReference type="EMBL" id="BEH90258.1"/>
    </source>
</evidence>
<protein>
    <submittedName>
        <fullName evidence="3">Glucosaminidase</fullName>
    </submittedName>
</protein>
<dbReference type="InterPro" id="IPR002901">
    <property type="entry name" value="MGlyc_endo_b_GlcNAc-like_dom"/>
</dbReference>
<dbReference type="Pfam" id="PF01832">
    <property type="entry name" value="Glucosaminidase"/>
    <property type="match status" value="1"/>
</dbReference>
<evidence type="ECO:0000256" key="1">
    <source>
        <dbReference type="ARBA" id="ARBA00022801"/>
    </source>
</evidence>
<evidence type="ECO:0000313" key="4">
    <source>
        <dbReference type="Proteomes" id="UP001432099"/>
    </source>
</evidence>
<gene>
    <name evidence="3" type="ORF">T23_03600</name>
</gene>
<keyword evidence="1" id="KW-0378">Hydrolase</keyword>